<name>A0A645CR67_9ZZZZ</name>
<dbReference type="AlphaFoldDB" id="A0A645CR67"/>
<reference evidence="1" key="1">
    <citation type="submission" date="2019-08" db="EMBL/GenBank/DDBJ databases">
        <authorList>
            <person name="Kucharzyk K."/>
            <person name="Murdoch R.W."/>
            <person name="Higgins S."/>
            <person name="Loffler F."/>
        </authorList>
    </citation>
    <scope>NUCLEOTIDE SEQUENCE</scope>
</reference>
<gene>
    <name evidence="1" type="ORF">SDC9_126615</name>
</gene>
<protein>
    <submittedName>
        <fullName evidence="1">Uncharacterized protein</fullName>
    </submittedName>
</protein>
<organism evidence="1">
    <name type="scientific">bioreactor metagenome</name>
    <dbReference type="NCBI Taxonomy" id="1076179"/>
    <lineage>
        <taxon>unclassified sequences</taxon>
        <taxon>metagenomes</taxon>
        <taxon>ecological metagenomes</taxon>
    </lineage>
</organism>
<proteinExistence type="predicted"/>
<evidence type="ECO:0000313" key="1">
    <source>
        <dbReference type="EMBL" id="MPM79576.1"/>
    </source>
</evidence>
<comment type="caution">
    <text evidence="1">The sequence shown here is derived from an EMBL/GenBank/DDBJ whole genome shotgun (WGS) entry which is preliminary data.</text>
</comment>
<sequence>MNKDNEGEYRTNEKQKLFNVAYYSHDLCGRQRAGGTRGGLYWYANIPGGK</sequence>
<accession>A0A645CR67</accession>
<dbReference type="EMBL" id="VSSQ01029435">
    <property type="protein sequence ID" value="MPM79576.1"/>
    <property type="molecule type" value="Genomic_DNA"/>
</dbReference>